<dbReference type="AlphaFoldDB" id="Q1PUW6"/>
<reference evidence="3" key="4">
    <citation type="submission" date="2017-10" db="EMBL/GenBank/DDBJ databases">
        <authorList>
            <person name="Frank J."/>
        </authorList>
    </citation>
    <scope>NUCLEOTIDE SEQUENCE [LARGE SCALE GENOMIC DNA]</scope>
</reference>
<keyword evidence="3" id="KW-1185">Reference proteome</keyword>
<reference evidence="1" key="1">
    <citation type="journal article" date="2006" name="Nature">
        <title>Deciphering the evolution and metabolism of an anammox bacterium from a community genome.</title>
        <authorList>
            <person name="Strous M."/>
            <person name="Pelletier E."/>
            <person name="Mangenot S."/>
            <person name="Rattei T."/>
            <person name="Lehner A."/>
            <person name="Taylor M.W."/>
            <person name="Horn M."/>
            <person name="Daims H."/>
            <person name="Bartol-Mavel D."/>
            <person name="Wincker P."/>
            <person name="Barbe V."/>
            <person name="Fonknechten N."/>
            <person name="Vallenet D."/>
            <person name="Segurens B."/>
            <person name="Schenowitz-Truong C."/>
            <person name="Medigue C."/>
            <person name="Collingro A."/>
            <person name="Snel B."/>
            <person name="Dutilh B.E."/>
            <person name="OpDenCamp H.J.M."/>
            <person name="vanDerDrift C."/>
            <person name="Cirpus I."/>
            <person name="vanDePas-Schoonen K.T."/>
            <person name="Harhangi H.R."/>
            <person name="vanNiftrik L."/>
            <person name="Schmid M."/>
            <person name="Keltjens J."/>
            <person name="vanDeVossenberg J."/>
            <person name="Kartal B."/>
            <person name="Meier H."/>
            <person name="Frishman D."/>
            <person name="Huynen M.A."/>
            <person name="Mewes H."/>
            <person name="Weissenbach J."/>
            <person name="Jetten M.S.M."/>
            <person name="Wagner M."/>
            <person name="LePaslier D."/>
        </authorList>
    </citation>
    <scope>NUCLEOTIDE SEQUENCE</scope>
</reference>
<dbReference type="Proteomes" id="UP000221734">
    <property type="component" value="Chromosome Kuenenia_stuttgartiensis_MBR1"/>
</dbReference>
<dbReference type="EMBL" id="LT934425">
    <property type="protein sequence ID" value="SOH04494.1"/>
    <property type="molecule type" value="Genomic_DNA"/>
</dbReference>
<sequence>MSCYIKNAIGILQLYDRQGDCAGKVNKEDMLYVIYNQVSKKWKRNSLFNKTTVVLKNSFRMEKNGKCTDWKKGFDLPLCKNWMEYFLKRNYKKCYHV</sequence>
<reference evidence="2" key="3">
    <citation type="submission" date="2017-10" db="EMBL/GenBank/DDBJ databases">
        <authorList>
            <person name="Banno H."/>
            <person name="Chua N.-H."/>
        </authorList>
    </citation>
    <scope>NUCLEOTIDE SEQUENCE [LARGE SCALE GENOMIC DNA]</scope>
    <source>
        <strain evidence="2">Kuenenia_mbr1_ru-nijmegen</strain>
    </source>
</reference>
<evidence type="ECO:0000313" key="2">
    <source>
        <dbReference type="EMBL" id="SOH04494.1"/>
    </source>
</evidence>
<proteinExistence type="predicted"/>
<protein>
    <submittedName>
        <fullName evidence="1">Uncharacterized protein</fullName>
    </submittedName>
</protein>
<gene>
    <name evidence="2" type="ORF">KSMBR1_1996</name>
    <name evidence="1" type="ORF">kustc0266</name>
</gene>
<evidence type="ECO:0000313" key="1">
    <source>
        <dbReference type="EMBL" id="CAJ71011.1"/>
    </source>
</evidence>
<accession>Q1PUW6</accession>
<name>Q1PUW6_KUEST</name>
<dbReference type="EMBL" id="CT573073">
    <property type="protein sequence ID" value="CAJ71011.1"/>
    <property type="molecule type" value="Genomic_DNA"/>
</dbReference>
<evidence type="ECO:0000313" key="3">
    <source>
        <dbReference type="Proteomes" id="UP000221734"/>
    </source>
</evidence>
<reference evidence="1" key="2">
    <citation type="submission" date="2006-01" db="EMBL/GenBank/DDBJ databases">
        <authorList>
            <person name="Genoscope"/>
        </authorList>
    </citation>
    <scope>NUCLEOTIDE SEQUENCE</scope>
</reference>
<dbReference type="KEGG" id="kst:KSMBR1_1996"/>
<organism evidence="1">
    <name type="scientific">Kuenenia stuttgartiensis</name>
    <dbReference type="NCBI Taxonomy" id="174633"/>
    <lineage>
        <taxon>Bacteria</taxon>
        <taxon>Pseudomonadati</taxon>
        <taxon>Planctomycetota</taxon>
        <taxon>Candidatus Brocadiia</taxon>
        <taxon>Candidatus Brocadiales</taxon>
        <taxon>Candidatus Brocadiaceae</taxon>
        <taxon>Candidatus Kuenenia</taxon>
    </lineage>
</organism>